<sequence length="92" mass="10883">MSTTDKGPALKDIDWEAEAAKASRQYLKERQQDRDNTYRLEDPADNIAGIRQQLDPLEYHPKMTTARKAQLAEELGVEEYRRQRTEYNRRSR</sequence>
<evidence type="ECO:0000313" key="1">
    <source>
        <dbReference type="EMBL" id="TQE99002.1"/>
    </source>
</evidence>
<name>A0A540VQF8_9GAMM</name>
<dbReference type="Proteomes" id="UP000315400">
    <property type="component" value="Unassembled WGS sequence"/>
</dbReference>
<accession>A0A540VQF8</accession>
<dbReference type="AlphaFoldDB" id="A0A540VQF8"/>
<comment type="caution">
    <text evidence="1">The sequence shown here is derived from an EMBL/GenBank/DDBJ whole genome shotgun (WGS) entry which is preliminary data.</text>
</comment>
<proteinExistence type="predicted"/>
<organism evidence="1 2">
    <name type="scientific">Spiribacter salinus</name>
    <dbReference type="NCBI Taxonomy" id="1335746"/>
    <lineage>
        <taxon>Bacteria</taxon>
        <taxon>Pseudomonadati</taxon>
        <taxon>Pseudomonadota</taxon>
        <taxon>Gammaproteobacteria</taxon>
        <taxon>Chromatiales</taxon>
        <taxon>Ectothiorhodospiraceae</taxon>
        <taxon>Spiribacter</taxon>
    </lineage>
</organism>
<reference evidence="1 2" key="1">
    <citation type="submission" date="2019-06" db="EMBL/GenBank/DDBJ databases">
        <title>Metagenome assembled Genome of Spiribacter salinus SL48-SHIP from the microbial mat of Salt Lake 48 (Novosibirsk region, Russia).</title>
        <authorList>
            <person name="Shipova A."/>
            <person name="Rozanov A.S."/>
            <person name="Bryanskaya A.V."/>
            <person name="Peltek S.E."/>
        </authorList>
    </citation>
    <scope>NUCLEOTIDE SEQUENCE [LARGE SCALE GENOMIC DNA]</scope>
    <source>
        <strain evidence="1">SL48-SHIP-2</strain>
    </source>
</reference>
<gene>
    <name evidence="1" type="ORF">FKY71_10880</name>
</gene>
<protein>
    <submittedName>
        <fullName evidence="1">Uncharacterized protein</fullName>
    </submittedName>
</protein>
<evidence type="ECO:0000313" key="2">
    <source>
        <dbReference type="Proteomes" id="UP000315400"/>
    </source>
</evidence>
<dbReference type="EMBL" id="VIFK01000103">
    <property type="protein sequence ID" value="TQE99002.1"/>
    <property type="molecule type" value="Genomic_DNA"/>
</dbReference>